<accession>A0A2T5J9G8</accession>
<protein>
    <submittedName>
        <fullName evidence="2">DinB family protein</fullName>
    </submittedName>
</protein>
<dbReference type="Pfam" id="PF12867">
    <property type="entry name" value="DinB_2"/>
    <property type="match status" value="1"/>
</dbReference>
<dbReference type="InterPro" id="IPR024775">
    <property type="entry name" value="DinB-like"/>
</dbReference>
<dbReference type="EMBL" id="QAOQ01000004">
    <property type="protein sequence ID" value="PTQ96721.1"/>
    <property type="molecule type" value="Genomic_DNA"/>
</dbReference>
<sequence length="151" mass="17864">MHLLIISIFKQHIYPIMIAVVASVDDFLNRIEHHQLDWDLKPAPGKWSAKEVIGHLIDSAQINLHRFVRCTYEDSFSLIYLQDEWVATQHYQTADIEDLLQLWRLLNLQIQRVLDNYPTDRWLATCNNHTVEFISHDYLAHMVHHLKSITP</sequence>
<evidence type="ECO:0000259" key="1">
    <source>
        <dbReference type="Pfam" id="PF12867"/>
    </source>
</evidence>
<gene>
    <name evidence="2" type="ORF">C8P68_104209</name>
</gene>
<evidence type="ECO:0000313" key="3">
    <source>
        <dbReference type="Proteomes" id="UP000244168"/>
    </source>
</evidence>
<dbReference type="AlphaFoldDB" id="A0A2T5J9G8"/>
<evidence type="ECO:0000313" key="2">
    <source>
        <dbReference type="EMBL" id="PTQ96721.1"/>
    </source>
</evidence>
<dbReference type="Proteomes" id="UP000244168">
    <property type="component" value="Unassembled WGS sequence"/>
</dbReference>
<keyword evidence="3" id="KW-1185">Reference proteome</keyword>
<feature type="domain" description="DinB-like" evidence="1">
    <location>
        <begin position="37"/>
        <end position="147"/>
    </location>
</feature>
<name>A0A2T5J9G8_9SPHI</name>
<organism evidence="2 3">
    <name type="scientific">Mucilaginibacter yixingensis</name>
    <dbReference type="NCBI Taxonomy" id="1295612"/>
    <lineage>
        <taxon>Bacteria</taxon>
        <taxon>Pseudomonadati</taxon>
        <taxon>Bacteroidota</taxon>
        <taxon>Sphingobacteriia</taxon>
        <taxon>Sphingobacteriales</taxon>
        <taxon>Sphingobacteriaceae</taxon>
        <taxon>Mucilaginibacter</taxon>
    </lineage>
</organism>
<reference evidence="2 3" key="1">
    <citation type="submission" date="2018-04" db="EMBL/GenBank/DDBJ databases">
        <title>Genomic Encyclopedia of Archaeal and Bacterial Type Strains, Phase II (KMG-II): from individual species to whole genera.</title>
        <authorList>
            <person name="Goeker M."/>
        </authorList>
    </citation>
    <scope>NUCLEOTIDE SEQUENCE [LARGE SCALE GENOMIC DNA]</scope>
    <source>
        <strain evidence="2 3">DSM 26809</strain>
    </source>
</reference>
<dbReference type="OrthoDB" id="9793216at2"/>
<comment type="caution">
    <text evidence="2">The sequence shown here is derived from an EMBL/GenBank/DDBJ whole genome shotgun (WGS) entry which is preliminary data.</text>
</comment>
<dbReference type="SUPFAM" id="SSF109854">
    <property type="entry name" value="DinB/YfiT-like putative metalloenzymes"/>
    <property type="match status" value="1"/>
</dbReference>
<dbReference type="Gene3D" id="1.20.120.450">
    <property type="entry name" value="dinb family like domain"/>
    <property type="match status" value="1"/>
</dbReference>
<proteinExistence type="predicted"/>
<dbReference type="InterPro" id="IPR034660">
    <property type="entry name" value="DinB/YfiT-like"/>
</dbReference>